<dbReference type="SUPFAM" id="SSF48208">
    <property type="entry name" value="Six-hairpin glycosidases"/>
    <property type="match status" value="1"/>
</dbReference>
<accession>A0A6A6G4C2</accession>
<evidence type="ECO:0000313" key="4">
    <source>
        <dbReference type="Proteomes" id="UP000799538"/>
    </source>
</evidence>
<dbReference type="Proteomes" id="UP000799538">
    <property type="component" value="Unassembled WGS sequence"/>
</dbReference>
<dbReference type="GO" id="GO:0052757">
    <property type="term" value="F:chondroitin hydrolase activity"/>
    <property type="evidence" value="ECO:0007669"/>
    <property type="project" value="TreeGrafter"/>
</dbReference>
<sequence>MMQTPPRSPKPGEKIELQRLYDASVSAKLWNVAAKSLGETDPPQMMPEYTLPGEKTYTYSHASFWTSGFFGGSLSLLHERQRRWPDRVPQHIPDNALRRACQWWTHALHAEASRTDSHDLGFMIQPWAQLGWKLDRDERCLASLVVAANALASRFNPTVGCIRSWDTCFTRRYAFADPRDDFLVIIDNMMNLDLLYLVADLRKDQRLADIASKHAMTTLRSHIRADGSTCHVVNFNQHDGSVKEKITNQGFSDDSCWSRGQAWGITGFVQCYRWTKNQAFLEASRALADYFLERAANDKLPPWDFDAPEGGPPDSSAAMITAYGLLLLHEAIPNDTKYLSAALQMTQNVVRLAMTPSSTYPSDPRQPRCDDDETILVHATINNYEYAPRRWADHGLVYADYFFMLVGNKLLEMGLVG</sequence>
<dbReference type="InterPro" id="IPR012341">
    <property type="entry name" value="6hp_glycosidase-like_sf"/>
</dbReference>
<dbReference type="PANTHER" id="PTHR36845:SF1">
    <property type="entry name" value="HYDROLASE, PUTATIVE (AFU_ORTHOLOGUE AFUA_7G05090)-RELATED"/>
    <property type="match status" value="1"/>
</dbReference>
<evidence type="ECO:0000256" key="2">
    <source>
        <dbReference type="ARBA" id="ARBA00038358"/>
    </source>
</evidence>
<comment type="similarity">
    <text evidence="2">Belongs to the glycosyl hydrolase 88 family.</text>
</comment>
<evidence type="ECO:0000256" key="1">
    <source>
        <dbReference type="ARBA" id="ARBA00022801"/>
    </source>
</evidence>
<keyword evidence="1" id="KW-0378">Hydrolase</keyword>
<dbReference type="InterPro" id="IPR052369">
    <property type="entry name" value="UG_Glycosaminoglycan_Hydrolase"/>
</dbReference>
<evidence type="ECO:0000313" key="3">
    <source>
        <dbReference type="EMBL" id="KAF2220423.1"/>
    </source>
</evidence>
<organism evidence="3 4">
    <name type="scientific">Elsinoe ampelina</name>
    <dbReference type="NCBI Taxonomy" id="302913"/>
    <lineage>
        <taxon>Eukaryota</taxon>
        <taxon>Fungi</taxon>
        <taxon>Dikarya</taxon>
        <taxon>Ascomycota</taxon>
        <taxon>Pezizomycotina</taxon>
        <taxon>Dothideomycetes</taxon>
        <taxon>Dothideomycetidae</taxon>
        <taxon>Myriangiales</taxon>
        <taxon>Elsinoaceae</taxon>
        <taxon>Elsinoe</taxon>
    </lineage>
</organism>
<dbReference type="InterPro" id="IPR008928">
    <property type="entry name" value="6-hairpin_glycosidase_sf"/>
</dbReference>
<name>A0A6A6G4C2_9PEZI</name>
<keyword evidence="3" id="KW-0326">Glycosidase</keyword>
<dbReference type="PANTHER" id="PTHR36845">
    <property type="entry name" value="HYDROLASE, PUTATIVE (AFU_ORTHOLOGUE AFUA_7G05090)-RELATED"/>
    <property type="match status" value="1"/>
</dbReference>
<dbReference type="AlphaFoldDB" id="A0A6A6G4C2"/>
<reference evidence="4" key="1">
    <citation type="journal article" date="2020" name="Stud. Mycol.">
        <title>101 Dothideomycetes genomes: A test case for predicting lifestyles and emergence of pathogens.</title>
        <authorList>
            <person name="Haridas S."/>
            <person name="Albert R."/>
            <person name="Binder M."/>
            <person name="Bloem J."/>
            <person name="LaButti K."/>
            <person name="Salamov A."/>
            <person name="Andreopoulos B."/>
            <person name="Baker S."/>
            <person name="Barry K."/>
            <person name="Bills G."/>
            <person name="Bluhm B."/>
            <person name="Cannon C."/>
            <person name="Castanera R."/>
            <person name="Culley D."/>
            <person name="Daum C."/>
            <person name="Ezra D."/>
            <person name="Gonzalez J."/>
            <person name="Henrissat B."/>
            <person name="Kuo A."/>
            <person name="Liang C."/>
            <person name="Lipzen A."/>
            <person name="Lutzoni F."/>
            <person name="Magnuson J."/>
            <person name="Mondo S."/>
            <person name="Nolan M."/>
            <person name="Ohm R."/>
            <person name="Pangilinan J."/>
            <person name="Park H.-J."/>
            <person name="Ramirez L."/>
            <person name="Alfaro M."/>
            <person name="Sun H."/>
            <person name="Tritt A."/>
            <person name="Yoshinaga Y."/>
            <person name="Zwiers L.-H."/>
            <person name="Turgeon B."/>
            <person name="Goodwin S."/>
            <person name="Spatafora J."/>
            <person name="Crous P."/>
            <person name="Grigoriev I."/>
        </authorList>
    </citation>
    <scope>NUCLEOTIDE SEQUENCE [LARGE SCALE GENOMIC DNA]</scope>
    <source>
        <strain evidence="4">CECT 20119</strain>
    </source>
</reference>
<dbReference type="GO" id="GO:0000272">
    <property type="term" value="P:polysaccharide catabolic process"/>
    <property type="evidence" value="ECO:0007669"/>
    <property type="project" value="TreeGrafter"/>
</dbReference>
<gene>
    <name evidence="3" type="ORF">BDZ85DRAFT_284161</name>
</gene>
<proteinExistence type="inferred from homology"/>
<dbReference type="OrthoDB" id="2317065at2759"/>
<dbReference type="EMBL" id="ML992512">
    <property type="protein sequence ID" value="KAF2220423.1"/>
    <property type="molecule type" value="Genomic_DNA"/>
</dbReference>
<protein>
    <submittedName>
        <fullName evidence="3">Six-hairpin glycosidase-like protein</fullName>
    </submittedName>
</protein>
<dbReference type="Gene3D" id="1.50.10.10">
    <property type="match status" value="1"/>
</dbReference>
<keyword evidence="4" id="KW-1185">Reference proteome</keyword>